<dbReference type="Proteomes" id="UP000489600">
    <property type="component" value="Unassembled WGS sequence"/>
</dbReference>
<dbReference type="EMBL" id="CABITT030000007">
    <property type="protein sequence ID" value="VVB12506.1"/>
    <property type="molecule type" value="Genomic_DNA"/>
</dbReference>
<feature type="compositionally biased region" description="Polar residues" evidence="1">
    <location>
        <begin position="47"/>
        <end position="58"/>
    </location>
</feature>
<proteinExistence type="predicted"/>
<organism evidence="2 3">
    <name type="scientific">Arabis nemorensis</name>
    <dbReference type="NCBI Taxonomy" id="586526"/>
    <lineage>
        <taxon>Eukaryota</taxon>
        <taxon>Viridiplantae</taxon>
        <taxon>Streptophyta</taxon>
        <taxon>Embryophyta</taxon>
        <taxon>Tracheophyta</taxon>
        <taxon>Spermatophyta</taxon>
        <taxon>Magnoliopsida</taxon>
        <taxon>eudicotyledons</taxon>
        <taxon>Gunneridae</taxon>
        <taxon>Pentapetalae</taxon>
        <taxon>rosids</taxon>
        <taxon>malvids</taxon>
        <taxon>Brassicales</taxon>
        <taxon>Brassicaceae</taxon>
        <taxon>Arabideae</taxon>
        <taxon>Arabis</taxon>
    </lineage>
</organism>
<dbReference type="AlphaFoldDB" id="A0A565CG04"/>
<evidence type="ECO:0000313" key="2">
    <source>
        <dbReference type="EMBL" id="VVB12506.1"/>
    </source>
</evidence>
<evidence type="ECO:0000313" key="3">
    <source>
        <dbReference type="Proteomes" id="UP000489600"/>
    </source>
</evidence>
<name>A0A565CG04_9BRAS</name>
<evidence type="ECO:0000256" key="1">
    <source>
        <dbReference type="SAM" id="MobiDB-lite"/>
    </source>
</evidence>
<reference evidence="2" key="1">
    <citation type="submission" date="2019-07" db="EMBL/GenBank/DDBJ databases">
        <authorList>
            <person name="Dittberner H."/>
        </authorList>
    </citation>
    <scope>NUCLEOTIDE SEQUENCE [LARGE SCALE GENOMIC DNA]</scope>
</reference>
<sequence>MSPPVGATVRDLACFSTGQRLWTARRGGREIGVLNGDSKSGRVDSVAKSTRSLSQLGY</sequence>
<gene>
    <name evidence="2" type="ORF">ANE_LOCUS22950</name>
</gene>
<keyword evidence="3" id="KW-1185">Reference proteome</keyword>
<comment type="caution">
    <text evidence="2">The sequence shown here is derived from an EMBL/GenBank/DDBJ whole genome shotgun (WGS) entry which is preliminary data.</text>
</comment>
<feature type="region of interest" description="Disordered" evidence="1">
    <location>
        <begin position="33"/>
        <end position="58"/>
    </location>
</feature>
<accession>A0A565CG04</accession>
<protein>
    <submittedName>
        <fullName evidence="2">Uncharacterized protein</fullName>
    </submittedName>
</protein>